<sequence>MAHLHEHLKMDALISTDLCKAYGDACDVLEIVERAGQHTYLKLVLLEGSEDAMERKNCELRQQRDRFRPVRETLGQRKHTLQAARLLPPQSQTLTKESQDLSVLSQTIARARSGLVQELVEFGDDLQWAGGQAQEENGLLADWFFQYREMLDFRGLAEGSASVCLESKQDEGLPSWGSSQRLLKQYKALAHLK</sequence>
<dbReference type="RefSeq" id="XP_041158899.1">
    <property type="nucleotide sequence ID" value="XM_041309642.1"/>
</dbReference>
<evidence type="ECO:0000313" key="2">
    <source>
        <dbReference type="Proteomes" id="UP000719766"/>
    </source>
</evidence>
<gene>
    <name evidence="1" type="ORF">HD556DRAFT_1536935</name>
</gene>
<dbReference type="Proteomes" id="UP000719766">
    <property type="component" value="Unassembled WGS sequence"/>
</dbReference>
<reference evidence="1" key="1">
    <citation type="journal article" date="2020" name="New Phytol.">
        <title>Comparative genomics reveals dynamic genome evolution in host specialist ectomycorrhizal fungi.</title>
        <authorList>
            <person name="Lofgren L.A."/>
            <person name="Nguyen N.H."/>
            <person name="Vilgalys R."/>
            <person name="Ruytinx J."/>
            <person name="Liao H.L."/>
            <person name="Branco S."/>
            <person name="Kuo A."/>
            <person name="LaButti K."/>
            <person name="Lipzen A."/>
            <person name="Andreopoulos W."/>
            <person name="Pangilinan J."/>
            <person name="Riley R."/>
            <person name="Hundley H."/>
            <person name="Na H."/>
            <person name="Barry K."/>
            <person name="Grigoriev I.V."/>
            <person name="Stajich J.E."/>
            <person name="Kennedy P.G."/>
        </authorList>
    </citation>
    <scope>NUCLEOTIDE SEQUENCE</scope>
    <source>
        <strain evidence="1">S12</strain>
    </source>
</reference>
<name>A0A9P7AM18_9AGAM</name>
<accession>A0A9P7AM18</accession>
<dbReference type="OrthoDB" id="16772at2759"/>
<organism evidence="1 2">
    <name type="scientific">Suillus plorans</name>
    <dbReference type="NCBI Taxonomy" id="116603"/>
    <lineage>
        <taxon>Eukaryota</taxon>
        <taxon>Fungi</taxon>
        <taxon>Dikarya</taxon>
        <taxon>Basidiomycota</taxon>
        <taxon>Agaricomycotina</taxon>
        <taxon>Agaricomycetes</taxon>
        <taxon>Agaricomycetidae</taxon>
        <taxon>Boletales</taxon>
        <taxon>Suillineae</taxon>
        <taxon>Suillaceae</taxon>
        <taxon>Suillus</taxon>
    </lineage>
</organism>
<evidence type="ECO:0000313" key="1">
    <source>
        <dbReference type="EMBL" id="KAG1792262.1"/>
    </source>
</evidence>
<keyword evidence="2" id="KW-1185">Reference proteome</keyword>
<dbReference type="EMBL" id="JABBWE010000037">
    <property type="protein sequence ID" value="KAG1792262.1"/>
    <property type="molecule type" value="Genomic_DNA"/>
</dbReference>
<dbReference type="GeneID" id="64603406"/>
<comment type="caution">
    <text evidence="1">The sequence shown here is derived from an EMBL/GenBank/DDBJ whole genome shotgun (WGS) entry which is preliminary data.</text>
</comment>
<proteinExistence type="predicted"/>
<dbReference type="AlphaFoldDB" id="A0A9P7AM18"/>
<protein>
    <submittedName>
        <fullName evidence="1">Uncharacterized protein</fullName>
    </submittedName>
</protein>